<organism evidence="2 3">
    <name type="scientific">Candidatus Wallbacteria bacterium HGW-Wallbacteria-1</name>
    <dbReference type="NCBI Taxonomy" id="2013854"/>
    <lineage>
        <taxon>Bacteria</taxon>
        <taxon>Candidatus Walliibacteriota</taxon>
    </lineage>
</organism>
<dbReference type="Gene3D" id="1.10.1200.10">
    <property type="entry name" value="ACP-like"/>
    <property type="match status" value="1"/>
</dbReference>
<dbReference type="Pfam" id="PF00550">
    <property type="entry name" value="PP-binding"/>
    <property type="match status" value="1"/>
</dbReference>
<protein>
    <recommendedName>
        <fullName evidence="1">Carrier domain-containing protein</fullName>
    </recommendedName>
</protein>
<dbReference type="EMBL" id="PGXC01000001">
    <property type="protein sequence ID" value="PKK91871.1"/>
    <property type="molecule type" value="Genomic_DNA"/>
</dbReference>
<evidence type="ECO:0000313" key="3">
    <source>
        <dbReference type="Proteomes" id="UP000233256"/>
    </source>
</evidence>
<dbReference type="PROSITE" id="PS50075">
    <property type="entry name" value="CARRIER"/>
    <property type="match status" value="1"/>
</dbReference>
<gene>
    <name evidence="2" type="ORF">CVV64_00130</name>
</gene>
<dbReference type="SUPFAM" id="SSF47336">
    <property type="entry name" value="ACP-like"/>
    <property type="match status" value="1"/>
</dbReference>
<dbReference type="AlphaFoldDB" id="A0A2N1PU53"/>
<name>A0A2N1PU53_9BACT</name>
<dbReference type="InterPro" id="IPR036736">
    <property type="entry name" value="ACP-like_sf"/>
</dbReference>
<proteinExistence type="predicted"/>
<dbReference type="Proteomes" id="UP000233256">
    <property type="component" value="Unassembled WGS sequence"/>
</dbReference>
<dbReference type="InterPro" id="IPR009081">
    <property type="entry name" value="PP-bd_ACP"/>
</dbReference>
<evidence type="ECO:0000313" key="2">
    <source>
        <dbReference type="EMBL" id="PKK91871.1"/>
    </source>
</evidence>
<evidence type="ECO:0000259" key="1">
    <source>
        <dbReference type="PROSITE" id="PS50075"/>
    </source>
</evidence>
<accession>A0A2N1PU53</accession>
<reference evidence="2 3" key="1">
    <citation type="journal article" date="2017" name="ISME J.">
        <title>Potential for microbial H2 and metal transformations associated with novel bacteria and archaea in deep terrestrial subsurface sediments.</title>
        <authorList>
            <person name="Hernsdorf A.W."/>
            <person name="Amano Y."/>
            <person name="Miyakawa K."/>
            <person name="Ise K."/>
            <person name="Suzuki Y."/>
            <person name="Anantharaman K."/>
            <person name="Probst A."/>
            <person name="Burstein D."/>
            <person name="Thomas B.C."/>
            <person name="Banfield J.F."/>
        </authorList>
    </citation>
    <scope>NUCLEOTIDE SEQUENCE [LARGE SCALE GENOMIC DNA]</scope>
    <source>
        <strain evidence="2">HGW-Wallbacteria-1</strain>
    </source>
</reference>
<sequence length="139" mass="15867">MEIMDRELGEIKNRLVQILGQILADESDDFTVDTSRSLVEEYGLDSLDLLDFSFNIEVEYDVKIGPNELSLKAKDRISQDQVLDEDGYLTQMALDELKASVPEIPSEMFRHGLRQGDVPRLLNIDVFARLVHEKLKGDK</sequence>
<comment type="caution">
    <text evidence="2">The sequence shown here is derived from an EMBL/GenBank/DDBJ whole genome shotgun (WGS) entry which is preliminary data.</text>
</comment>
<feature type="domain" description="Carrier" evidence="1">
    <location>
        <begin position="6"/>
        <end position="87"/>
    </location>
</feature>